<dbReference type="SUPFAM" id="SSF52540">
    <property type="entry name" value="P-loop containing nucleoside triphosphate hydrolases"/>
    <property type="match status" value="1"/>
</dbReference>
<protein>
    <submittedName>
        <fullName evidence="7">Tetratricopeptide repeat protein</fullName>
    </submittedName>
</protein>
<dbReference type="InterPro" id="IPR005158">
    <property type="entry name" value="BTAD"/>
</dbReference>
<evidence type="ECO:0000256" key="6">
    <source>
        <dbReference type="SAM" id="MobiDB-lite"/>
    </source>
</evidence>
<dbReference type="Gene3D" id="3.40.50.300">
    <property type="entry name" value="P-loop containing nucleotide triphosphate hydrolases"/>
    <property type="match status" value="1"/>
</dbReference>
<dbReference type="GO" id="GO:0043531">
    <property type="term" value="F:ADP binding"/>
    <property type="evidence" value="ECO:0007669"/>
    <property type="project" value="InterPro"/>
</dbReference>
<evidence type="ECO:0000256" key="2">
    <source>
        <dbReference type="ARBA" id="ARBA00023015"/>
    </source>
</evidence>
<name>A0A5C4WSI6_9ACTN</name>
<dbReference type="GO" id="GO:0006355">
    <property type="term" value="P:regulation of DNA-templated transcription"/>
    <property type="evidence" value="ECO:0007669"/>
    <property type="project" value="InterPro"/>
</dbReference>
<keyword evidence="4" id="KW-0804">Transcription</keyword>
<dbReference type="SMART" id="SM00862">
    <property type="entry name" value="Trans_reg_C"/>
    <property type="match status" value="1"/>
</dbReference>
<dbReference type="PANTHER" id="PTHR35807">
    <property type="entry name" value="TRANSCRIPTIONAL REGULATOR REDD-RELATED"/>
    <property type="match status" value="1"/>
</dbReference>
<dbReference type="Proteomes" id="UP000312512">
    <property type="component" value="Unassembled WGS sequence"/>
</dbReference>
<dbReference type="Pfam" id="PF13424">
    <property type="entry name" value="TPR_12"/>
    <property type="match status" value="1"/>
</dbReference>
<dbReference type="SMART" id="SM00028">
    <property type="entry name" value="TPR"/>
    <property type="match status" value="5"/>
</dbReference>
<dbReference type="InterPro" id="IPR036388">
    <property type="entry name" value="WH-like_DNA-bd_sf"/>
</dbReference>
<organism evidence="7 8">
    <name type="scientific">Nonomuraea phyllanthi</name>
    <dbReference type="NCBI Taxonomy" id="2219224"/>
    <lineage>
        <taxon>Bacteria</taxon>
        <taxon>Bacillati</taxon>
        <taxon>Actinomycetota</taxon>
        <taxon>Actinomycetes</taxon>
        <taxon>Streptosporangiales</taxon>
        <taxon>Streptosporangiaceae</taxon>
        <taxon>Nonomuraea</taxon>
    </lineage>
</organism>
<dbReference type="PRINTS" id="PR00364">
    <property type="entry name" value="DISEASERSIST"/>
</dbReference>
<dbReference type="GO" id="GO:0000160">
    <property type="term" value="P:phosphorelay signal transduction system"/>
    <property type="evidence" value="ECO:0007669"/>
    <property type="project" value="InterPro"/>
</dbReference>
<dbReference type="InterPro" id="IPR003593">
    <property type="entry name" value="AAA+_ATPase"/>
</dbReference>
<dbReference type="CDD" id="cd15831">
    <property type="entry name" value="BTAD"/>
    <property type="match status" value="1"/>
</dbReference>
<dbReference type="InterPro" id="IPR041664">
    <property type="entry name" value="AAA_16"/>
</dbReference>
<dbReference type="EMBL" id="VDLX02000002">
    <property type="protein sequence ID" value="KAB8196529.1"/>
    <property type="molecule type" value="Genomic_DNA"/>
</dbReference>
<dbReference type="OrthoDB" id="581105at2"/>
<dbReference type="SMART" id="SM01043">
    <property type="entry name" value="BTAD"/>
    <property type="match status" value="1"/>
</dbReference>
<feature type="compositionally biased region" description="Low complexity" evidence="6">
    <location>
        <begin position="334"/>
        <end position="347"/>
    </location>
</feature>
<dbReference type="InterPro" id="IPR019734">
    <property type="entry name" value="TPR_rpt"/>
</dbReference>
<dbReference type="InterPro" id="IPR001867">
    <property type="entry name" value="OmpR/PhoB-type_DNA-bd"/>
</dbReference>
<accession>A0A5C4WSI6</accession>
<dbReference type="Pfam" id="PF03704">
    <property type="entry name" value="BTAD"/>
    <property type="match status" value="1"/>
</dbReference>
<feature type="region of interest" description="Disordered" evidence="6">
    <location>
        <begin position="399"/>
        <end position="436"/>
    </location>
</feature>
<dbReference type="Pfam" id="PF13191">
    <property type="entry name" value="AAA_16"/>
    <property type="match status" value="1"/>
</dbReference>
<keyword evidence="2" id="KW-0805">Transcription regulation</keyword>
<feature type="compositionally biased region" description="Low complexity" evidence="6">
    <location>
        <begin position="399"/>
        <end position="418"/>
    </location>
</feature>
<evidence type="ECO:0000256" key="3">
    <source>
        <dbReference type="ARBA" id="ARBA00023125"/>
    </source>
</evidence>
<feature type="coiled-coil region" evidence="5">
    <location>
        <begin position="778"/>
        <end position="805"/>
    </location>
</feature>
<dbReference type="Pfam" id="PF00486">
    <property type="entry name" value="Trans_reg_C"/>
    <property type="match status" value="1"/>
</dbReference>
<comment type="caution">
    <text evidence="7">The sequence shown here is derived from an EMBL/GenBank/DDBJ whole genome shotgun (WGS) entry which is preliminary data.</text>
</comment>
<dbReference type="InterPro" id="IPR011990">
    <property type="entry name" value="TPR-like_helical_dom_sf"/>
</dbReference>
<dbReference type="SMART" id="SM00382">
    <property type="entry name" value="AAA"/>
    <property type="match status" value="1"/>
</dbReference>
<keyword evidence="3" id="KW-0238">DNA-binding</keyword>
<dbReference type="InterPro" id="IPR051677">
    <property type="entry name" value="AfsR-DnrI-RedD_regulator"/>
</dbReference>
<dbReference type="SUPFAM" id="SSF46894">
    <property type="entry name" value="C-terminal effector domain of the bipartite response regulators"/>
    <property type="match status" value="1"/>
</dbReference>
<keyword evidence="5" id="KW-0175">Coiled coil</keyword>
<comment type="similarity">
    <text evidence="1">Belongs to the AfsR/DnrI/RedD regulatory family.</text>
</comment>
<dbReference type="InterPro" id="IPR016032">
    <property type="entry name" value="Sig_transdc_resp-reg_C-effctor"/>
</dbReference>
<evidence type="ECO:0000256" key="4">
    <source>
        <dbReference type="ARBA" id="ARBA00023163"/>
    </source>
</evidence>
<feature type="region of interest" description="Disordered" evidence="6">
    <location>
        <begin position="301"/>
        <end position="362"/>
    </location>
</feature>
<sequence length="1147" mass="121509">MNWVALTASTLRTSIFTGSTSFRMSSIKVLSAPIKSPYCRHKDVKSFIAGASAQCIREAKVDFAILGPVHVTDAGRPVRLAAKPRAVLSVLLLHPDAIVSRDRLIASVWDEPPRSALANLQNYVSVLRRAGIEVERQGPGYRLRPEPDRLDLLAFDAAVRRARLESARGDLAKAHRLFARALSLWRGRPAEDVPLAGVVNARITELEERRESARLGWIDVRLRFGLYDELVGELTPLVETAPLSERLWHRLMVALHRAGRRAEALEAYRRARSVLVAELGVEPGQELRALHEAILNDAPVEPPVLSGPIPPDGASTGWSAPMPAGPDEHARSEPCATCATSATSAPSRDSGTSGPSAGCGEASAQETVVEGASALEAAAGGASALGTAAAEGASALGPAAEGASAQETAAGGASAAGERPPGVPRQAGAAAQAETERRERAWQGVCLLPADIADFVGREPETRDMIAALRRPPERGGTAPVIVAVSGPPGVGKSTLAVHAAHLVRDHYPDGQLFVRLGGASPSPRDPADLLAELLRALGVDTAVMPASTEEQAAMYRARLADRAVLVVLDDAAGEAQVAPLIPGTPRSAVVVTSRGPLPTLPGAVALTLDVPPPEDARHLLAGVAGADRVESDPESAEAILRACGRLPLALRIAGARLVTRPAWPLAEFARRLTDTSACLNELHSGPLDVRTTFAMSYATLSAPAGRAFRLLGSVAADSVAAWAVAALAGTTAHDVDRALEELAAAGLITASDVDAAAQPRYRMHDLLRSFASELFAAEEDDERREALRRVAAEARDRVTGAARELPLAFAPPPPGVPARTPPSPWDGAWLSAERGLLVAVVVAAARAGLVTASAGLAHALAPFLIVRGYHEDAVSMLDVAIGAAAAAGDDPNETRLRLLRADAEVDRRRAHTVAAEFRRLLERCERADDLHSSAYALLGVASTLEDDLGSALTAATQAAGLFLVLGDTHGLLNAWSEVSAIQLYLGRYDDAAMICRRALPLAEGESMVHRACFLRTLGIACFETGRIEEAVGHYRLSLDLSRELRWHDGERMALRRLAEAEGALGRFDRAARMLAECTEMFARAGDVRGEALSVYAMGEVCRWRGNERAALDHFTACDALLSPRSEHVWSARTREQIARSRAALGL</sequence>
<evidence type="ECO:0000313" key="8">
    <source>
        <dbReference type="Proteomes" id="UP000312512"/>
    </source>
</evidence>
<dbReference type="PROSITE" id="PS51755">
    <property type="entry name" value="OMPR_PHOB"/>
    <property type="match status" value="1"/>
</dbReference>
<dbReference type="GO" id="GO:0003677">
    <property type="term" value="F:DNA binding"/>
    <property type="evidence" value="ECO:0007669"/>
    <property type="project" value="UniProtKB-UniRule"/>
</dbReference>
<dbReference type="PANTHER" id="PTHR35807:SF1">
    <property type="entry name" value="TRANSCRIPTIONAL REGULATOR REDD"/>
    <property type="match status" value="1"/>
</dbReference>
<dbReference type="InterPro" id="IPR027417">
    <property type="entry name" value="P-loop_NTPase"/>
</dbReference>
<proteinExistence type="inferred from homology"/>
<evidence type="ECO:0000256" key="5">
    <source>
        <dbReference type="SAM" id="Coils"/>
    </source>
</evidence>
<dbReference type="Gene3D" id="1.10.10.10">
    <property type="entry name" value="Winged helix-like DNA-binding domain superfamily/Winged helix DNA-binding domain"/>
    <property type="match status" value="1"/>
</dbReference>
<gene>
    <name evidence="7" type="ORF">FH608_007280</name>
</gene>
<evidence type="ECO:0000256" key="1">
    <source>
        <dbReference type="ARBA" id="ARBA00005820"/>
    </source>
</evidence>
<dbReference type="SUPFAM" id="SSF48452">
    <property type="entry name" value="TPR-like"/>
    <property type="match status" value="2"/>
</dbReference>
<evidence type="ECO:0000313" key="7">
    <source>
        <dbReference type="EMBL" id="KAB8196529.1"/>
    </source>
</evidence>
<keyword evidence="8" id="KW-1185">Reference proteome</keyword>
<reference evidence="7 8" key="1">
    <citation type="submission" date="2019-10" db="EMBL/GenBank/DDBJ databases">
        <title>Nonomuraea sp. nov., isolated from Phyllanthus amarus.</title>
        <authorList>
            <person name="Klykleung N."/>
            <person name="Tanasupawat S."/>
        </authorList>
    </citation>
    <scope>NUCLEOTIDE SEQUENCE [LARGE SCALE GENOMIC DNA]</scope>
    <source>
        <strain evidence="7 8">PA1-10</strain>
    </source>
</reference>
<dbReference type="AlphaFoldDB" id="A0A5C4WSI6"/>
<dbReference type="Gene3D" id="1.25.40.10">
    <property type="entry name" value="Tetratricopeptide repeat domain"/>
    <property type="match status" value="3"/>
</dbReference>